<reference evidence="3" key="1">
    <citation type="journal article" date="2019" name="Int. J. Syst. Evol. Microbiol.">
        <title>The Global Catalogue of Microorganisms (GCM) 10K type strain sequencing project: providing services to taxonomists for standard genome sequencing and annotation.</title>
        <authorList>
            <consortium name="The Broad Institute Genomics Platform"/>
            <consortium name="The Broad Institute Genome Sequencing Center for Infectious Disease"/>
            <person name="Wu L."/>
            <person name="Ma J."/>
        </authorList>
    </citation>
    <scope>NUCLEOTIDE SEQUENCE [LARGE SCALE GENOMIC DNA]</scope>
    <source>
        <strain evidence="3">CGMCC 1.12770</strain>
    </source>
</reference>
<proteinExistence type="predicted"/>
<dbReference type="InterPro" id="IPR013022">
    <property type="entry name" value="Xyl_isomerase-like_TIM-brl"/>
</dbReference>
<dbReference type="Gene3D" id="3.20.20.150">
    <property type="entry name" value="Divalent-metal-dependent TIM barrel enzymes"/>
    <property type="match status" value="1"/>
</dbReference>
<dbReference type="Pfam" id="PF01261">
    <property type="entry name" value="AP_endonuc_2"/>
    <property type="match status" value="1"/>
</dbReference>
<gene>
    <name evidence="2" type="ORF">GCM10008014_34490</name>
</gene>
<dbReference type="InterPro" id="IPR050312">
    <property type="entry name" value="IolE/XylAMocC-like"/>
</dbReference>
<dbReference type="SUPFAM" id="SSF51658">
    <property type="entry name" value="Xylose isomerase-like"/>
    <property type="match status" value="1"/>
</dbReference>
<organism evidence="2 3">
    <name type="scientific">Paenibacillus silvae</name>
    <dbReference type="NCBI Taxonomy" id="1325358"/>
    <lineage>
        <taxon>Bacteria</taxon>
        <taxon>Bacillati</taxon>
        <taxon>Bacillota</taxon>
        <taxon>Bacilli</taxon>
        <taxon>Bacillales</taxon>
        <taxon>Paenibacillaceae</taxon>
        <taxon>Paenibacillus</taxon>
    </lineage>
</organism>
<name>A0ABQ1ZF37_9BACL</name>
<dbReference type="EMBL" id="BMFU01000004">
    <property type="protein sequence ID" value="GGH60189.1"/>
    <property type="molecule type" value="Genomic_DNA"/>
</dbReference>
<evidence type="ECO:0000313" key="3">
    <source>
        <dbReference type="Proteomes" id="UP000652153"/>
    </source>
</evidence>
<dbReference type="InterPro" id="IPR036237">
    <property type="entry name" value="Xyl_isomerase-like_sf"/>
</dbReference>
<evidence type="ECO:0000259" key="1">
    <source>
        <dbReference type="Pfam" id="PF01261"/>
    </source>
</evidence>
<protein>
    <recommendedName>
        <fullName evidence="1">Xylose isomerase-like TIM barrel domain-containing protein</fullName>
    </recommendedName>
</protein>
<accession>A0ABQ1ZF37</accession>
<dbReference type="Proteomes" id="UP000652153">
    <property type="component" value="Unassembled WGS sequence"/>
</dbReference>
<dbReference type="PANTHER" id="PTHR12110">
    <property type="entry name" value="HYDROXYPYRUVATE ISOMERASE"/>
    <property type="match status" value="1"/>
</dbReference>
<sequence length="308" mass="34108">MDMKLSVFTVAVPDLNAAELASAAAAAGIEGIEWRFRGIPEDALSEQPSFWRNNRCSIDPDRWQEQVPAFREAAAMHGRKSIALVPYLSCGDLPAAEQAFQAASKLGASMMRVGVPGYDRTTAYPELYTKAVRYLNEVQDMAKQYSIKAVVETHHQTIAPTASLAHRLVQSLDPEHVGVLYDPGNMVHEGYENHRMGLELLGPYLAHVHVKNAGWYVKEAGNTPDRAASSPSSGSELPLSTSWQCHWAPLTEGMVDWVQMVRDLRAVGYDGYYGIEDFSGVLQSKVMLQHFADVFAAIERRINEEEQA</sequence>
<comment type="caution">
    <text evidence="2">The sequence shown here is derived from an EMBL/GenBank/DDBJ whole genome shotgun (WGS) entry which is preliminary data.</text>
</comment>
<keyword evidence="3" id="KW-1185">Reference proteome</keyword>
<feature type="domain" description="Xylose isomerase-like TIM barrel" evidence="1">
    <location>
        <begin position="23"/>
        <end position="279"/>
    </location>
</feature>
<evidence type="ECO:0000313" key="2">
    <source>
        <dbReference type="EMBL" id="GGH60189.1"/>
    </source>
</evidence>